<evidence type="ECO:0000256" key="2">
    <source>
        <dbReference type="ARBA" id="ARBA00018534"/>
    </source>
</evidence>
<dbReference type="EMBL" id="LXTC01000001">
    <property type="protein sequence ID" value="OBA23221.1"/>
    <property type="molecule type" value="Genomic_DNA"/>
</dbReference>
<dbReference type="OrthoDB" id="2234316at2759"/>
<organism evidence="4 5">
    <name type="scientific">Metschnikowia bicuspidata var. bicuspidata NRRL YB-4993</name>
    <dbReference type="NCBI Taxonomy" id="869754"/>
    <lineage>
        <taxon>Eukaryota</taxon>
        <taxon>Fungi</taxon>
        <taxon>Dikarya</taxon>
        <taxon>Ascomycota</taxon>
        <taxon>Saccharomycotina</taxon>
        <taxon>Pichiomycetes</taxon>
        <taxon>Metschnikowiaceae</taxon>
        <taxon>Metschnikowia</taxon>
    </lineage>
</organism>
<accession>A0A1A0HGU8</accession>
<dbReference type="RefSeq" id="XP_018713702.1">
    <property type="nucleotide sequence ID" value="XM_018858504.1"/>
</dbReference>
<keyword evidence="3" id="KW-0732">Signal</keyword>
<dbReference type="PANTHER" id="PTHR38425:SF1">
    <property type="entry name" value="LONG CHRONOLOGICAL LIFESPAN PROTEIN 2"/>
    <property type="match status" value="1"/>
</dbReference>
<evidence type="ECO:0000313" key="4">
    <source>
        <dbReference type="EMBL" id="OBA23221.1"/>
    </source>
</evidence>
<dbReference type="PANTHER" id="PTHR38425">
    <property type="entry name" value="LONG CHRONOLOGICAL LIFESPAN PROTEIN 2"/>
    <property type="match status" value="1"/>
</dbReference>
<keyword evidence="5" id="KW-1185">Reference proteome</keyword>
<dbReference type="AlphaFoldDB" id="A0A1A0HGU8"/>
<evidence type="ECO:0000256" key="1">
    <source>
        <dbReference type="ARBA" id="ARBA00010545"/>
    </source>
</evidence>
<gene>
    <name evidence="4" type="ORF">METBIDRAFT_76277</name>
</gene>
<dbReference type="GO" id="GO:0036503">
    <property type="term" value="P:ERAD pathway"/>
    <property type="evidence" value="ECO:0007669"/>
    <property type="project" value="TreeGrafter"/>
</dbReference>
<proteinExistence type="inferred from homology"/>
<evidence type="ECO:0000256" key="3">
    <source>
        <dbReference type="ARBA" id="ARBA00022729"/>
    </source>
</evidence>
<sequence>MFNFFNNQQQGQQQEPQFDFEGRVLESLCNEYLCPDTLACVALPKECPCKFPSSQLRCVLPNQEYICISKPAGNLEGKYDDPALNWKVDAKDDNVRDCGWVKRAWLGAL</sequence>
<dbReference type="Proteomes" id="UP000092555">
    <property type="component" value="Unassembled WGS sequence"/>
</dbReference>
<name>A0A1A0HGU8_9ASCO</name>
<comment type="caution">
    <text evidence="4">The sequence shown here is derived from an EMBL/GenBank/DDBJ whole genome shotgun (WGS) entry which is preliminary data.</text>
</comment>
<comment type="similarity">
    <text evidence="1">Belongs to the LCL2 family.</text>
</comment>
<dbReference type="InterPro" id="IPR034543">
    <property type="entry name" value="LCL2"/>
</dbReference>
<dbReference type="GeneID" id="30031480"/>
<reference evidence="4 5" key="1">
    <citation type="submission" date="2016-05" db="EMBL/GenBank/DDBJ databases">
        <title>Comparative genomics of biotechnologically important yeasts.</title>
        <authorList>
            <consortium name="DOE Joint Genome Institute"/>
            <person name="Riley R."/>
            <person name="Haridas S."/>
            <person name="Wolfe K.H."/>
            <person name="Lopes M.R."/>
            <person name="Hittinger C.T."/>
            <person name="Goker M."/>
            <person name="Salamov A."/>
            <person name="Wisecaver J."/>
            <person name="Long T.M."/>
            <person name="Aerts A.L."/>
            <person name="Barry K."/>
            <person name="Choi C."/>
            <person name="Clum A."/>
            <person name="Coughlan A.Y."/>
            <person name="Deshpande S."/>
            <person name="Douglass A.P."/>
            <person name="Hanson S.J."/>
            <person name="Klenk H.-P."/>
            <person name="LaButti K."/>
            <person name="Lapidus A."/>
            <person name="Lindquist E."/>
            <person name="Lipzen A."/>
            <person name="Meier-kolthoff J.P."/>
            <person name="Ohm R.A."/>
            <person name="Otillar R.P."/>
            <person name="Pangilinan J."/>
            <person name="Peng Y."/>
            <person name="Rokas A."/>
            <person name="Rosa C.A."/>
            <person name="Scheuner C."/>
            <person name="Sibirny A.A."/>
            <person name="Slot J.C."/>
            <person name="Stielow J.B."/>
            <person name="Sun H."/>
            <person name="Kurtzman C.P."/>
            <person name="Blackwell M."/>
            <person name="Grigoriev I.V."/>
            <person name="Jeffries T.W."/>
        </authorList>
    </citation>
    <scope>NUCLEOTIDE SEQUENCE [LARGE SCALE GENOMIC DNA]</scope>
    <source>
        <strain evidence="4 5">NRRL YB-4993</strain>
    </source>
</reference>
<dbReference type="CDD" id="cd23996">
    <property type="entry name" value="LCL2-like"/>
    <property type="match status" value="1"/>
</dbReference>
<evidence type="ECO:0000313" key="5">
    <source>
        <dbReference type="Proteomes" id="UP000092555"/>
    </source>
</evidence>
<protein>
    <recommendedName>
        <fullName evidence="2">Long chronological lifespan protein 2</fullName>
    </recommendedName>
</protein>
<dbReference type="STRING" id="869754.A0A1A0HGU8"/>